<protein>
    <submittedName>
        <fullName evidence="2">Predicted protein</fullName>
    </submittedName>
</protein>
<evidence type="ECO:0000313" key="3">
    <source>
        <dbReference type="Proteomes" id="UP000006671"/>
    </source>
</evidence>
<reference evidence="2 3" key="1">
    <citation type="journal article" date="2010" name="Cell">
        <title>The genome of Naegleria gruberi illuminates early eukaryotic versatility.</title>
        <authorList>
            <person name="Fritz-Laylin L.K."/>
            <person name="Prochnik S.E."/>
            <person name="Ginger M.L."/>
            <person name="Dacks J.B."/>
            <person name="Carpenter M.L."/>
            <person name="Field M.C."/>
            <person name="Kuo A."/>
            <person name="Paredez A."/>
            <person name="Chapman J."/>
            <person name="Pham J."/>
            <person name="Shu S."/>
            <person name="Neupane R."/>
            <person name="Cipriano M."/>
            <person name="Mancuso J."/>
            <person name="Tu H."/>
            <person name="Salamov A."/>
            <person name="Lindquist E."/>
            <person name="Shapiro H."/>
            <person name="Lucas S."/>
            <person name="Grigoriev I.V."/>
            <person name="Cande W.Z."/>
            <person name="Fulton C."/>
            <person name="Rokhsar D.S."/>
            <person name="Dawson S.C."/>
        </authorList>
    </citation>
    <scope>NUCLEOTIDE SEQUENCE [LARGE SCALE GENOMIC DNA]</scope>
    <source>
        <strain evidence="2 3">NEG-M</strain>
    </source>
</reference>
<dbReference type="RefSeq" id="XP_002677631.1">
    <property type="nucleotide sequence ID" value="XM_002677585.1"/>
</dbReference>
<dbReference type="GeneID" id="8848864"/>
<dbReference type="SUPFAM" id="SSF55073">
    <property type="entry name" value="Nucleotide cyclase"/>
    <property type="match status" value="1"/>
</dbReference>
<dbReference type="CDD" id="cd07302">
    <property type="entry name" value="CHD"/>
    <property type="match status" value="1"/>
</dbReference>
<dbReference type="PANTHER" id="PTHR43081">
    <property type="entry name" value="ADENYLATE CYCLASE, TERMINAL-DIFFERENTIATION SPECIFIC-RELATED"/>
    <property type="match status" value="1"/>
</dbReference>
<gene>
    <name evidence="2" type="ORF">NAEGRDRAFT_3955</name>
</gene>
<dbReference type="PROSITE" id="PS50125">
    <property type="entry name" value="GUANYLATE_CYCLASE_2"/>
    <property type="match status" value="1"/>
</dbReference>
<dbReference type="InterPro" id="IPR050697">
    <property type="entry name" value="Adenylyl/Guanylyl_Cyclase_3/4"/>
</dbReference>
<dbReference type="EMBL" id="GG738866">
    <property type="protein sequence ID" value="EFC44887.1"/>
    <property type="molecule type" value="Genomic_DNA"/>
</dbReference>
<proteinExistence type="predicted"/>
<dbReference type="GO" id="GO:0035556">
    <property type="term" value="P:intracellular signal transduction"/>
    <property type="evidence" value="ECO:0007669"/>
    <property type="project" value="InterPro"/>
</dbReference>
<dbReference type="InterPro" id="IPR001054">
    <property type="entry name" value="A/G_cyclase"/>
</dbReference>
<dbReference type="Proteomes" id="UP000006671">
    <property type="component" value="Unassembled WGS sequence"/>
</dbReference>
<dbReference type="VEuPathDB" id="AmoebaDB:NAEGRDRAFT_3955"/>
<dbReference type="Pfam" id="PF00211">
    <property type="entry name" value="Guanylate_cyc"/>
    <property type="match status" value="1"/>
</dbReference>
<dbReference type="eggNOG" id="KOG0618">
    <property type="taxonomic scope" value="Eukaryota"/>
</dbReference>
<organism evidence="3">
    <name type="scientific">Naegleria gruberi</name>
    <name type="common">Amoeba</name>
    <dbReference type="NCBI Taxonomy" id="5762"/>
    <lineage>
        <taxon>Eukaryota</taxon>
        <taxon>Discoba</taxon>
        <taxon>Heterolobosea</taxon>
        <taxon>Tetramitia</taxon>
        <taxon>Eutetramitia</taxon>
        <taxon>Vahlkampfiidae</taxon>
        <taxon>Naegleria</taxon>
    </lineage>
</organism>
<dbReference type="InParanoid" id="D2VEI7"/>
<dbReference type="PANTHER" id="PTHR43081:SF1">
    <property type="entry name" value="ADENYLATE CYCLASE, TERMINAL-DIFFERENTIATION SPECIFIC"/>
    <property type="match status" value="1"/>
</dbReference>
<keyword evidence="3" id="KW-1185">Reference proteome</keyword>
<dbReference type="KEGG" id="ngr:NAEGRDRAFT_3955"/>
<accession>D2VEI7</accession>
<feature type="domain" description="Guanylate cyclase" evidence="1">
    <location>
        <begin position="10"/>
        <end position="146"/>
    </location>
</feature>
<feature type="non-terminal residue" evidence="2">
    <location>
        <position position="156"/>
    </location>
</feature>
<evidence type="ECO:0000313" key="2">
    <source>
        <dbReference type="EMBL" id="EFC44887.1"/>
    </source>
</evidence>
<feature type="non-terminal residue" evidence="2">
    <location>
        <position position="1"/>
    </location>
</feature>
<dbReference type="AlphaFoldDB" id="D2VEI7"/>
<sequence>APTAKDGEFPIIFTDIQESTKLWSEATEDMKISLNLHNVLLRKLLEEYQGYEIKTQGDSFMVAFKDYLNAIRWMLRSQSELMKLDWPTNVMNFKETAFKVDKFGNIIFRGVRVRMGTAICNPDVHKDNVGKLDYFGNSVNLSARVASAANGGQIII</sequence>
<dbReference type="Gene3D" id="3.30.70.1230">
    <property type="entry name" value="Nucleotide cyclase"/>
    <property type="match status" value="1"/>
</dbReference>
<dbReference type="InterPro" id="IPR029787">
    <property type="entry name" value="Nucleotide_cyclase"/>
</dbReference>
<dbReference type="STRING" id="5762.D2VEI7"/>
<name>D2VEI7_NAEGR</name>
<dbReference type="OrthoDB" id="2021138at2759"/>
<dbReference type="GO" id="GO:0009190">
    <property type="term" value="P:cyclic nucleotide biosynthetic process"/>
    <property type="evidence" value="ECO:0007669"/>
    <property type="project" value="InterPro"/>
</dbReference>
<evidence type="ECO:0000259" key="1">
    <source>
        <dbReference type="PROSITE" id="PS50125"/>
    </source>
</evidence>